<name>A0ABP8WDE3_9MICO</name>
<comment type="catalytic activity">
    <reaction evidence="15 17">
        <text>N-acetyl-alpha-D-glucosamine 1-phosphate + UTP + H(+) = UDP-N-acetyl-alpha-D-glucosamine + diphosphate</text>
        <dbReference type="Rhea" id="RHEA:13509"/>
        <dbReference type="ChEBI" id="CHEBI:15378"/>
        <dbReference type="ChEBI" id="CHEBI:33019"/>
        <dbReference type="ChEBI" id="CHEBI:46398"/>
        <dbReference type="ChEBI" id="CHEBI:57705"/>
        <dbReference type="ChEBI" id="CHEBI:57776"/>
        <dbReference type="EC" id="2.7.7.23"/>
    </reaction>
</comment>
<evidence type="ECO:0000256" key="15">
    <source>
        <dbReference type="ARBA" id="ARBA00048493"/>
    </source>
</evidence>
<comment type="pathway">
    <text evidence="17">Nucleotide-sugar biosynthesis; UDP-N-acetyl-alpha-D-glucosamine biosynthesis; UDP-N-acetyl-alpha-D-glucosamine from N-acetyl-alpha-D-glucosamine 1-phosphate: step 1/1.</text>
</comment>
<dbReference type="CDD" id="cd03353">
    <property type="entry name" value="LbH_GlmU_C"/>
    <property type="match status" value="1"/>
</dbReference>
<dbReference type="Gene3D" id="2.160.10.10">
    <property type="entry name" value="Hexapeptide repeat proteins"/>
    <property type="match status" value="1"/>
</dbReference>
<dbReference type="EMBL" id="BAABHM010000002">
    <property type="protein sequence ID" value="GAA4686862.1"/>
    <property type="molecule type" value="Genomic_DNA"/>
</dbReference>
<evidence type="ECO:0000256" key="10">
    <source>
        <dbReference type="ARBA" id="ARBA00022984"/>
    </source>
</evidence>
<feature type="binding site" evidence="17">
    <location>
        <position position="408"/>
    </location>
    <ligand>
        <name>acetyl-CoA</name>
        <dbReference type="ChEBI" id="CHEBI:57288"/>
    </ligand>
</feature>
<dbReference type="Pfam" id="PF12804">
    <property type="entry name" value="NTP_transf_3"/>
    <property type="match status" value="1"/>
</dbReference>
<feature type="region of interest" description="Pyrophosphorylase" evidence="17">
    <location>
        <begin position="1"/>
        <end position="258"/>
    </location>
</feature>
<feature type="binding site" evidence="17">
    <location>
        <position position="130"/>
    </location>
    <ligand>
        <name>Mg(2+)</name>
        <dbReference type="ChEBI" id="CHEBI:18420"/>
    </ligand>
</feature>
<evidence type="ECO:0000256" key="14">
    <source>
        <dbReference type="ARBA" id="ARBA00048247"/>
    </source>
</evidence>
<accession>A0ABP8WDE3</accession>
<keyword evidence="8 17" id="KW-0460">Magnesium</keyword>
<dbReference type="SUPFAM" id="SSF51161">
    <property type="entry name" value="Trimeric LpxA-like enzymes"/>
    <property type="match status" value="1"/>
</dbReference>
<dbReference type="RefSeq" id="WP_308292360.1">
    <property type="nucleotide sequence ID" value="NZ_BAABHM010000002.1"/>
</dbReference>
<dbReference type="NCBIfam" id="NF010932">
    <property type="entry name" value="PRK14352.1"/>
    <property type="match status" value="1"/>
</dbReference>
<feature type="binding site" evidence="17">
    <location>
        <position position="167"/>
    </location>
    <ligand>
        <name>UDP-N-acetyl-alpha-D-glucosamine</name>
        <dbReference type="ChEBI" id="CHEBI:57705"/>
    </ligand>
</feature>
<keyword evidence="21" id="KW-1185">Reference proteome</keyword>
<keyword evidence="13 17" id="KW-0961">Cell wall biogenesis/degradation</keyword>
<feature type="binding site" evidence="17">
    <location>
        <position position="405"/>
    </location>
    <ligand>
        <name>UDP-N-acetyl-alpha-D-glucosamine</name>
        <dbReference type="ChEBI" id="CHEBI:57705"/>
    </ligand>
</feature>
<comment type="subcellular location">
    <subcellularLocation>
        <location evidence="17">Cytoplasm</location>
    </subcellularLocation>
</comment>
<evidence type="ECO:0000256" key="8">
    <source>
        <dbReference type="ARBA" id="ARBA00022842"/>
    </source>
</evidence>
<dbReference type="InterPro" id="IPR050065">
    <property type="entry name" value="GlmU-like"/>
</dbReference>
<evidence type="ECO:0000256" key="5">
    <source>
        <dbReference type="ARBA" id="ARBA00022695"/>
    </source>
</evidence>
<evidence type="ECO:0000256" key="12">
    <source>
        <dbReference type="ARBA" id="ARBA00023315"/>
    </source>
</evidence>
<evidence type="ECO:0000256" key="4">
    <source>
        <dbReference type="ARBA" id="ARBA00022679"/>
    </source>
</evidence>
<evidence type="ECO:0000256" key="16">
    <source>
        <dbReference type="ARBA" id="ARBA00049628"/>
    </source>
</evidence>
<protein>
    <recommendedName>
        <fullName evidence="17">Bifunctional protein GlmU</fullName>
    </recommendedName>
    <domain>
        <recommendedName>
            <fullName evidence="17">UDP-N-acetylglucosamine pyrophosphorylase</fullName>
            <ecNumber evidence="17">2.7.7.23</ecNumber>
        </recommendedName>
        <alternativeName>
            <fullName evidence="17">N-acetylglucosamine-1-phosphate uridyltransferase</fullName>
        </alternativeName>
    </domain>
    <domain>
        <recommendedName>
            <fullName evidence="17">Glucosamine-1-phosphate N-acetyltransferase</fullName>
            <ecNumber evidence="17">2.3.1.157</ecNumber>
        </recommendedName>
    </domain>
</protein>
<evidence type="ECO:0000256" key="17">
    <source>
        <dbReference type="HAMAP-Rule" id="MF_01631"/>
    </source>
</evidence>
<keyword evidence="10 17" id="KW-0573">Peptidoglycan synthesis</keyword>
<dbReference type="InterPro" id="IPR005882">
    <property type="entry name" value="Bifunctional_GlmU"/>
</dbReference>
<comment type="caution">
    <text evidence="17">Lacks conserved residue(s) required for the propagation of feature annotation.</text>
</comment>
<dbReference type="NCBIfam" id="TIGR01173">
    <property type="entry name" value="glmU"/>
    <property type="match status" value="1"/>
</dbReference>
<evidence type="ECO:0000259" key="19">
    <source>
        <dbReference type="Pfam" id="PF12804"/>
    </source>
</evidence>
<feature type="binding site" evidence="17">
    <location>
        <position position="361"/>
    </location>
    <ligand>
        <name>UDP-N-acetyl-alpha-D-glucosamine</name>
        <dbReference type="ChEBI" id="CHEBI:57705"/>
    </ligand>
</feature>
<evidence type="ECO:0000313" key="21">
    <source>
        <dbReference type="Proteomes" id="UP001500843"/>
    </source>
</evidence>
<feature type="region of interest" description="Disordered" evidence="18">
    <location>
        <begin position="485"/>
        <end position="546"/>
    </location>
</feature>
<feature type="domain" description="MobA-like NTP transferase" evidence="19">
    <location>
        <begin position="10"/>
        <end position="159"/>
    </location>
</feature>
<feature type="binding site" evidence="17">
    <location>
        <position position="183"/>
    </location>
    <ligand>
        <name>UDP-N-acetyl-alpha-D-glucosamine</name>
        <dbReference type="ChEBI" id="CHEBI:57705"/>
    </ligand>
</feature>
<dbReference type="PANTHER" id="PTHR43584">
    <property type="entry name" value="NUCLEOTIDYL TRANSFERASE"/>
    <property type="match status" value="1"/>
</dbReference>
<dbReference type="InterPro" id="IPR029044">
    <property type="entry name" value="Nucleotide-diphossugar_trans"/>
</dbReference>
<feature type="binding site" evidence="17">
    <location>
        <position position="451"/>
    </location>
    <ligand>
        <name>acetyl-CoA</name>
        <dbReference type="ChEBI" id="CHEBI:57288"/>
    </ligand>
</feature>
<keyword evidence="4 17" id="KW-0808">Transferase</keyword>
<evidence type="ECO:0000256" key="2">
    <source>
        <dbReference type="ARBA" id="ARBA00007947"/>
    </source>
</evidence>
<comment type="pathway">
    <text evidence="17">Nucleotide-sugar biosynthesis; UDP-N-acetyl-alpha-D-glucosamine biosynthesis; N-acetyl-alpha-D-glucosamine 1-phosphate from alpha-D-glucosamine 6-phosphate (route II): step 2/2.</text>
</comment>
<evidence type="ECO:0000256" key="18">
    <source>
        <dbReference type="SAM" id="MobiDB-lite"/>
    </source>
</evidence>
<dbReference type="Proteomes" id="UP001500843">
    <property type="component" value="Unassembled WGS sequence"/>
</dbReference>
<evidence type="ECO:0000256" key="1">
    <source>
        <dbReference type="ARBA" id="ARBA00007707"/>
    </source>
</evidence>
<keyword evidence="3 17" id="KW-0963">Cytoplasm</keyword>
<dbReference type="HAMAP" id="MF_01631">
    <property type="entry name" value="GlmU"/>
    <property type="match status" value="1"/>
</dbReference>
<feature type="binding site" evidence="17">
    <location>
        <position position="198"/>
    </location>
    <ligand>
        <name>UDP-N-acetyl-alpha-D-glucosamine</name>
        <dbReference type="ChEBI" id="CHEBI:57705"/>
    </ligand>
</feature>
<sequence length="546" mass="55925">MTETPQPAAVIILAAGQGTRMKSALPKILHPLGGKPMVGHALAAARELEPVQVAVVVRHERQLVAEAVGQLDAGALLVDQDDIPGTGRAVQCALAALDSKAQATAAAAGLADGETVGDGVEGPVVVVAGDVPLLDGATLGQLLSAHQADGNAVTVLTTEVADATGYGRIVREQDTGDVLEIVEHKDASADQLEIREINSSVYVFDAATLRRGLGGLDSRNAQGEVYLTDVVAFARTEGLHVRALLADDPMLVEGVNDRVALSVLAREMNRRIVEEWQRAGVTVQDPATTWIDVDVELAPDVTLLPNTQLKGATVVATGATIGPDTTLTDVEVGVGATVVRTHGSLAVIGEGASVGPFAYLRPGTNLGRKGKIGTFVETKNAEIGEGSKVPHLSYVGDATIGEHSNIGAASVTVNYDGVHKHRTVIGSHARTGADNMFVAPVTVGDGAYTAAGSVIRRDVPAGALGVTAGQQRNIEGWVMRRRPGTAAAEAATNAHGGPSGLGDQAQRQLAQQNAAGAPTTPQVAAAQAEPAGLAPVPGADKEGTSY</sequence>
<evidence type="ECO:0000256" key="3">
    <source>
        <dbReference type="ARBA" id="ARBA00022490"/>
    </source>
</evidence>
<comment type="cofactor">
    <cofactor evidence="17">
        <name>Mg(2+)</name>
        <dbReference type="ChEBI" id="CHEBI:18420"/>
    </cofactor>
    <text evidence="17">Binds 1 Mg(2+) ion per subunit.</text>
</comment>
<dbReference type="InterPro" id="IPR025877">
    <property type="entry name" value="MobA-like_NTP_Trfase"/>
</dbReference>
<dbReference type="InterPro" id="IPR038009">
    <property type="entry name" value="GlmU_C_LbH"/>
</dbReference>
<evidence type="ECO:0000256" key="7">
    <source>
        <dbReference type="ARBA" id="ARBA00022737"/>
    </source>
</evidence>
<feature type="binding site" evidence="17">
    <location>
        <position position="256"/>
    </location>
    <ligand>
        <name>UDP-N-acetyl-alpha-D-glucosamine</name>
        <dbReference type="ChEBI" id="CHEBI:57705"/>
    </ligand>
</feature>
<feature type="binding site" evidence="17">
    <location>
        <position position="394"/>
    </location>
    <ligand>
        <name>UDP-N-acetyl-alpha-D-glucosamine</name>
        <dbReference type="ChEBI" id="CHEBI:57705"/>
    </ligand>
</feature>
<keyword evidence="5 17" id="KW-0548">Nucleotidyltransferase</keyword>
<proteinExistence type="inferred from homology"/>
<comment type="similarity">
    <text evidence="1 17">In the C-terminal section; belongs to the transferase hexapeptide repeat family.</text>
</comment>
<dbReference type="PANTHER" id="PTHR43584:SF3">
    <property type="entry name" value="BIFUNCTIONAL PROTEIN GLMU"/>
    <property type="match status" value="1"/>
</dbReference>
<dbReference type="Gene3D" id="3.90.550.10">
    <property type="entry name" value="Spore Coat Polysaccharide Biosynthesis Protein SpsA, Chain A"/>
    <property type="match status" value="1"/>
</dbReference>
<dbReference type="SUPFAM" id="SSF53448">
    <property type="entry name" value="Nucleotide-diphospho-sugar transferases"/>
    <property type="match status" value="1"/>
</dbReference>
<dbReference type="InterPro" id="IPR011004">
    <property type="entry name" value="Trimer_LpxA-like_sf"/>
</dbReference>
<feature type="binding site" evidence="17">
    <location>
        <begin position="85"/>
        <end position="86"/>
    </location>
    <ligand>
        <name>UDP-N-acetyl-alpha-D-glucosamine</name>
        <dbReference type="ChEBI" id="CHEBI:57705"/>
    </ligand>
</feature>
<evidence type="ECO:0000256" key="13">
    <source>
        <dbReference type="ARBA" id="ARBA00023316"/>
    </source>
</evidence>
<gene>
    <name evidence="17 20" type="primary">glmU</name>
    <name evidence="20" type="ORF">GCM10023198_01430</name>
</gene>
<comment type="catalytic activity">
    <reaction evidence="14 17">
        <text>alpha-D-glucosamine 1-phosphate + acetyl-CoA = N-acetyl-alpha-D-glucosamine 1-phosphate + CoA + H(+)</text>
        <dbReference type="Rhea" id="RHEA:13725"/>
        <dbReference type="ChEBI" id="CHEBI:15378"/>
        <dbReference type="ChEBI" id="CHEBI:57287"/>
        <dbReference type="ChEBI" id="CHEBI:57288"/>
        <dbReference type="ChEBI" id="CHEBI:57776"/>
        <dbReference type="ChEBI" id="CHEBI:58516"/>
        <dbReference type="EC" id="2.3.1.157"/>
    </reaction>
</comment>
<comment type="caution">
    <text evidence="20">The sequence shown here is derived from an EMBL/GenBank/DDBJ whole genome shotgun (WGS) entry which is preliminary data.</text>
</comment>
<feature type="binding site" evidence="17">
    <location>
        <position position="80"/>
    </location>
    <ligand>
        <name>UDP-N-acetyl-alpha-D-glucosamine</name>
        <dbReference type="ChEBI" id="CHEBI:57705"/>
    </ligand>
</feature>
<keyword evidence="12 17" id="KW-0012">Acyltransferase</keyword>
<organism evidence="20 21">
    <name type="scientific">Promicromonospora umidemergens</name>
    <dbReference type="NCBI Taxonomy" id="629679"/>
    <lineage>
        <taxon>Bacteria</taxon>
        <taxon>Bacillati</taxon>
        <taxon>Actinomycetota</taxon>
        <taxon>Actinomycetes</taxon>
        <taxon>Micrococcales</taxon>
        <taxon>Promicromonosporaceae</taxon>
        <taxon>Promicromonospora</taxon>
    </lineage>
</organism>
<reference evidence="21" key="1">
    <citation type="journal article" date="2019" name="Int. J. Syst. Evol. Microbiol.">
        <title>The Global Catalogue of Microorganisms (GCM) 10K type strain sequencing project: providing services to taxonomists for standard genome sequencing and annotation.</title>
        <authorList>
            <consortium name="The Broad Institute Genomics Platform"/>
            <consortium name="The Broad Institute Genome Sequencing Center for Infectious Disease"/>
            <person name="Wu L."/>
            <person name="Ma J."/>
        </authorList>
    </citation>
    <scope>NUCLEOTIDE SEQUENCE [LARGE SCALE GENOMIC DNA]</scope>
    <source>
        <strain evidence="21">JCM 17975</strain>
    </source>
</reference>
<feature type="compositionally biased region" description="Low complexity" evidence="18">
    <location>
        <begin position="485"/>
        <end position="494"/>
    </location>
</feature>
<feature type="binding site" evidence="17">
    <location>
        <begin position="414"/>
        <end position="415"/>
    </location>
    <ligand>
        <name>acetyl-CoA</name>
        <dbReference type="ChEBI" id="CHEBI:57288"/>
    </ligand>
</feature>
<evidence type="ECO:0000256" key="6">
    <source>
        <dbReference type="ARBA" id="ARBA00022723"/>
    </source>
</evidence>
<evidence type="ECO:0000256" key="11">
    <source>
        <dbReference type="ARBA" id="ARBA00023268"/>
    </source>
</evidence>
<keyword evidence="7 17" id="KW-0677">Repeat</keyword>
<keyword evidence="6 17" id="KW-0479">Metal-binding</keyword>
<feature type="binding site" evidence="17">
    <location>
        <position position="27"/>
    </location>
    <ligand>
        <name>UDP-N-acetyl-alpha-D-glucosamine</name>
        <dbReference type="ChEBI" id="CHEBI:57705"/>
    </ligand>
</feature>
<feature type="active site" description="Proton acceptor" evidence="17">
    <location>
        <position position="391"/>
    </location>
</feature>
<dbReference type="CDD" id="cd02540">
    <property type="entry name" value="GT2_GlmU_N_bac"/>
    <property type="match status" value="1"/>
</dbReference>
<comment type="function">
    <text evidence="16 17">Catalyzes the last two sequential reactions in the de novo biosynthetic pathway for UDP-N-acetylglucosamine (UDP-GlcNAc). The C-terminal domain catalyzes the transfer of acetyl group from acetyl coenzyme A to glucosamine-1-phosphate (GlcN-1-P) to produce N-acetylglucosamine-1-phosphate (GlcNAc-1-P), which is converted into UDP-GlcNAc by the transfer of uridine 5-monophosphate (from uridine 5-triphosphate), a reaction catalyzed by the N-terminal domain.</text>
</comment>
<feature type="binding site" evidence="17">
    <location>
        <position position="256"/>
    </location>
    <ligand>
        <name>Mg(2+)</name>
        <dbReference type="ChEBI" id="CHEBI:18420"/>
    </ligand>
</feature>
<evidence type="ECO:0000313" key="20">
    <source>
        <dbReference type="EMBL" id="GAA4686862.1"/>
    </source>
</evidence>
<feature type="binding site" evidence="17">
    <location>
        <begin position="13"/>
        <end position="16"/>
    </location>
    <ligand>
        <name>UDP-N-acetyl-alpha-D-glucosamine</name>
        <dbReference type="ChEBI" id="CHEBI:57705"/>
    </ligand>
</feature>
<keyword evidence="11 17" id="KW-0511">Multifunctional enzyme</keyword>
<comment type="pathway">
    <text evidence="17">Bacterial outer membrane biogenesis; LPS lipid A biosynthesis.</text>
</comment>
<comment type="subunit">
    <text evidence="17">Homotrimer.</text>
</comment>
<feature type="binding site" evidence="17">
    <location>
        <position position="379"/>
    </location>
    <ligand>
        <name>UDP-N-acetyl-alpha-D-glucosamine</name>
        <dbReference type="ChEBI" id="CHEBI:57705"/>
    </ligand>
</feature>
<comment type="similarity">
    <text evidence="2 17">In the N-terminal section; belongs to the N-acetylglucosamine-1-phosphate uridyltransferase family.</text>
</comment>
<keyword evidence="9 17" id="KW-0133">Cell shape</keyword>
<dbReference type="EC" id="2.7.7.23" evidence="17"/>
<feature type="region of interest" description="Linker" evidence="17">
    <location>
        <begin position="259"/>
        <end position="279"/>
    </location>
</feature>
<evidence type="ECO:0000256" key="9">
    <source>
        <dbReference type="ARBA" id="ARBA00022960"/>
    </source>
</evidence>
<feature type="compositionally biased region" description="Low complexity" evidence="18">
    <location>
        <begin position="504"/>
        <end position="536"/>
    </location>
</feature>
<dbReference type="EC" id="2.3.1.157" evidence="17"/>
<feature type="region of interest" description="N-acetyltransferase" evidence="17">
    <location>
        <begin position="280"/>
        <end position="546"/>
    </location>
</feature>